<dbReference type="AlphaFoldDB" id="A0A820I9Y1"/>
<evidence type="ECO:0000313" key="1">
    <source>
        <dbReference type="EMBL" id="CAF4308827.1"/>
    </source>
</evidence>
<dbReference type="Proteomes" id="UP000663881">
    <property type="component" value="Unassembled WGS sequence"/>
</dbReference>
<proteinExistence type="predicted"/>
<comment type="caution">
    <text evidence="1">The sequence shown here is derived from an EMBL/GenBank/DDBJ whole genome shotgun (WGS) entry which is preliminary data.</text>
</comment>
<accession>A0A820I9Y1</accession>
<protein>
    <submittedName>
        <fullName evidence="1">Uncharacterized protein</fullName>
    </submittedName>
</protein>
<gene>
    <name evidence="1" type="ORF">OKA104_LOCUS46609</name>
</gene>
<name>A0A820I9Y1_9BILA</name>
<reference evidence="1" key="1">
    <citation type="submission" date="2021-02" db="EMBL/GenBank/DDBJ databases">
        <authorList>
            <person name="Nowell W R."/>
        </authorList>
    </citation>
    <scope>NUCLEOTIDE SEQUENCE</scope>
</reference>
<sequence length="204" mass="23935">MNIREEVQKLFANRSTINNKQETVTTVMLNIASDQEIEQVCEWLKTYQCCSYVNIIIDCVQKFNVISNDDNDESLDYLQQLALNTNCSLKEISQTNIDLYQRFQKLTSQHLQLIKTFGECSNVVQMMKQSDLYSIHGLRRFQELRDNLTTQFQLQERNSMILNSWIITYALCKPFVFQVNKLEEFVDKLAQLANIDESSLEHIK</sequence>
<dbReference type="EMBL" id="CAJOAY010017227">
    <property type="protein sequence ID" value="CAF4308827.1"/>
    <property type="molecule type" value="Genomic_DNA"/>
</dbReference>
<organism evidence="1 2">
    <name type="scientific">Adineta steineri</name>
    <dbReference type="NCBI Taxonomy" id="433720"/>
    <lineage>
        <taxon>Eukaryota</taxon>
        <taxon>Metazoa</taxon>
        <taxon>Spiralia</taxon>
        <taxon>Gnathifera</taxon>
        <taxon>Rotifera</taxon>
        <taxon>Eurotatoria</taxon>
        <taxon>Bdelloidea</taxon>
        <taxon>Adinetida</taxon>
        <taxon>Adinetidae</taxon>
        <taxon>Adineta</taxon>
    </lineage>
</organism>
<evidence type="ECO:0000313" key="2">
    <source>
        <dbReference type="Proteomes" id="UP000663881"/>
    </source>
</evidence>
<feature type="non-terminal residue" evidence="1">
    <location>
        <position position="204"/>
    </location>
</feature>